<feature type="region of interest" description="Disordered" evidence="3">
    <location>
        <begin position="230"/>
        <end position="279"/>
    </location>
</feature>
<keyword evidence="4" id="KW-0732">Signal</keyword>
<dbReference type="AlphaFoldDB" id="A0A139AV30"/>
<proteinExistence type="predicted"/>
<keyword evidence="2" id="KW-1015">Disulfide bond</keyword>
<organism evidence="6 7">
    <name type="scientific">Gonapodya prolifera (strain JEL478)</name>
    <name type="common">Monoblepharis prolifera</name>
    <dbReference type="NCBI Taxonomy" id="1344416"/>
    <lineage>
        <taxon>Eukaryota</taxon>
        <taxon>Fungi</taxon>
        <taxon>Fungi incertae sedis</taxon>
        <taxon>Chytridiomycota</taxon>
        <taxon>Chytridiomycota incertae sedis</taxon>
        <taxon>Monoblepharidomycetes</taxon>
        <taxon>Monoblepharidales</taxon>
        <taxon>Gonapodyaceae</taxon>
        <taxon>Gonapodya</taxon>
    </lineage>
</organism>
<dbReference type="EMBL" id="KQ965735">
    <property type="protein sequence ID" value="KXS20345.1"/>
    <property type="molecule type" value="Genomic_DNA"/>
</dbReference>
<feature type="signal peptide" evidence="4">
    <location>
        <begin position="1"/>
        <end position="21"/>
    </location>
</feature>
<dbReference type="CDD" id="cd00035">
    <property type="entry name" value="ChtBD1"/>
    <property type="match status" value="1"/>
</dbReference>
<dbReference type="SUPFAM" id="SSF57016">
    <property type="entry name" value="Plant lectins/antimicrobial peptides"/>
    <property type="match status" value="1"/>
</dbReference>
<keyword evidence="7" id="KW-1185">Reference proteome</keyword>
<dbReference type="PROSITE" id="PS50941">
    <property type="entry name" value="CHIT_BIND_I_2"/>
    <property type="match status" value="1"/>
</dbReference>
<evidence type="ECO:0000259" key="5">
    <source>
        <dbReference type="PROSITE" id="PS50941"/>
    </source>
</evidence>
<feature type="chain" id="PRO_5007296432" description="Chitin-binding type-1 domain-containing protein" evidence="4">
    <location>
        <begin position="22"/>
        <end position="307"/>
    </location>
</feature>
<gene>
    <name evidence="6" type="ORF">M427DRAFT_142682</name>
</gene>
<evidence type="ECO:0000313" key="6">
    <source>
        <dbReference type="EMBL" id="KXS20345.1"/>
    </source>
</evidence>
<comment type="caution">
    <text evidence="2">Lacks conserved residue(s) required for the propagation of feature annotation.</text>
</comment>
<dbReference type="PROSITE" id="PS00026">
    <property type="entry name" value="CHIT_BIND_I_1"/>
    <property type="match status" value="1"/>
</dbReference>
<evidence type="ECO:0000256" key="2">
    <source>
        <dbReference type="PROSITE-ProRule" id="PRU00261"/>
    </source>
</evidence>
<evidence type="ECO:0000313" key="7">
    <source>
        <dbReference type="Proteomes" id="UP000070544"/>
    </source>
</evidence>
<dbReference type="OrthoDB" id="649016at2759"/>
<dbReference type="STRING" id="1344416.A0A139AV30"/>
<feature type="domain" description="Chitin-binding type-1" evidence="5">
    <location>
        <begin position="136"/>
        <end position="181"/>
    </location>
</feature>
<accession>A0A139AV30</accession>
<name>A0A139AV30_GONPJ</name>
<dbReference type="InterPro" id="IPR036861">
    <property type="entry name" value="Endochitinase-like_sf"/>
</dbReference>
<evidence type="ECO:0000256" key="3">
    <source>
        <dbReference type="SAM" id="MobiDB-lite"/>
    </source>
</evidence>
<reference evidence="6 7" key="1">
    <citation type="journal article" date="2015" name="Genome Biol. Evol.">
        <title>Phylogenomic analyses indicate that early fungi evolved digesting cell walls of algal ancestors of land plants.</title>
        <authorList>
            <person name="Chang Y."/>
            <person name="Wang S."/>
            <person name="Sekimoto S."/>
            <person name="Aerts A.L."/>
            <person name="Choi C."/>
            <person name="Clum A."/>
            <person name="LaButti K.M."/>
            <person name="Lindquist E.A."/>
            <person name="Yee Ngan C."/>
            <person name="Ohm R.A."/>
            <person name="Salamov A.A."/>
            <person name="Grigoriev I.V."/>
            <person name="Spatafora J.W."/>
            <person name="Berbee M.L."/>
        </authorList>
    </citation>
    <scope>NUCLEOTIDE SEQUENCE [LARGE SCALE GENOMIC DNA]</scope>
    <source>
        <strain evidence="6 7">JEL478</strain>
    </source>
</reference>
<feature type="disulfide bond" evidence="2">
    <location>
        <begin position="147"/>
        <end position="159"/>
    </location>
</feature>
<evidence type="ECO:0000256" key="1">
    <source>
        <dbReference type="ARBA" id="ARBA00022669"/>
    </source>
</evidence>
<feature type="disulfide bond" evidence="2">
    <location>
        <begin position="152"/>
        <end position="166"/>
    </location>
</feature>
<protein>
    <recommendedName>
        <fullName evidence="5">Chitin-binding type-1 domain-containing protein</fullName>
    </recommendedName>
</protein>
<keyword evidence="1 2" id="KW-0147">Chitin-binding</keyword>
<feature type="compositionally biased region" description="Pro residues" evidence="3">
    <location>
        <begin position="236"/>
        <end position="254"/>
    </location>
</feature>
<dbReference type="GO" id="GO:0008061">
    <property type="term" value="F:chitin binding"/>
    <property type="evidence" value="ECO:0007669"/>
    <property type="project" value="UniProtKB-UniRule"/>
</dbReference>
<dbReference type="InterPro" id="IPR001002">
    <property type="entry name" value="Chitin-bd_1"/>
</dbReference>
<feature type="compositionally biased region" description="Low complexity" evidence="3">
    <location>
        <begin position="255"/>
        <end position="266"/>
    </location>
</feature>
<dbReference type="Proteomes" id="UP000070544">
    <property type="component" value="Unassembled WGS sequence"/>
</dbReference>
<dbReference type="InterPro" id="IPR018371">
    <property type="entry name" value="Chitin-binding_1_CS"/>
</dbReference>
<evidence type="ECO:0000256" key="4">
    <source>
        <dbReference type="SAM" id="SignalP"/>
    </source>
</evidence>
<dbReference type="Gene3D" id="3.30.60.10">
    <property type="entry name" value="Endochitinase-like"/>
    <property type="match status" value="1"/>
</dbReference>
<sequence length="307" mass="31104">MCKAVTLGVVAALALIGSSNAQDCAQDSDCFSSASNIGLPDFFSYCNTTTMKCETGCSVPWLAYCTGAMAADACASLFDDANHCGACWHKCSGNCFHGQCVAGNITCPSASGCDVFPKPPKYTTPVPGPNLPVSTDGTCGPETGTRCPPGKCCSKNGTCGVSTQWCSALEGCQPFYGGCSEFPPQPTDCPANKTLGTPIVLLPNQTVLSYAAEDPYGKAVRYECTQDTVSGVPAAAPSPPPQDAPAPPSSPSTPVPQDVTPTQVPDASETASGDNAPQDATVAVSVDLSFDNVLSGATGTLGSVLGA</sequence>